<proteinExistence type="inferred from homology"/>
<dbReference type="InterPro" id="IPR051164">
    <property type="entry name" value="NmrA-like_oxidored"/>
</dbReference>
<dbReference type="InterPro" id="IPR008030">
    <property type="entry name" value="NmrA-like"/>
</dbReference>
<name>A0ABR1GNF8_9HYPO</name>
<dbReference type="Pfam" id="PF05368">
    <property type="entry name" value="NmrA"/>
    <property type="match status" value="1"/>
</dbReference>
<keyword evidence="6" id="KW-1185">Reference proteome</keyword>
<protein>
    <recommendedName>
        <fullName evidence="4">NmrA-like domain-containing protein</fullName>
    </recommendedName>
</protein>
<evidence type="ECO:0000256" key="3">
    <source>
        <dbReference type="ARBA" id="ARBA00023002"/>
    </source>
</evidence>
<organism evidence="5 6">
    <name type="scientific">Neonectria punicea</name>
    <dbReference type="NCBI Taxonomy" id="979145"/>
    <lineage>
        <taxon>Eukaryota</taxon>
        <taxon>Fungi</taxon>
        <taxon>Dikarya</taxon>
        <taxon>Ascomycota</taxon>
        <taxon>Pezizomycotina</taxon>
        <taxon>Sordariomycetes</taxon>
        <taxon>Hypocreomycetidae</taxon>
        <taxon>Hypocreales</taxon>
        <taxon>Nectriaceae</taxon>
        <taxon>Neonectria</taxon>
    </lineage>
</organism>
<dbReference type="PANTHER" id="PTHR42748:SF30">
    <property type="entry name" value="NMRA-LIKE DOMAIN-CONTAINING PROTEIN"/>
    <property type="match status" value="1"/>
</dbReference>
<evidence type="ECO:0000313" key="5">
    <source>
        <dbReference type="EMBL" id="KAK7403248.1"/>
    </source>
</evidence>
<evidence type="ECO:0000313" key="6">
    <source>
        <dbReference type="Proteomes" id="UP001498476"/>
    </source>
</evidence>
<feature type="domain" description="NmrA-like" evidence="4">
    <location>
        <begin position="9"/>
        <end position="257"/>
    </location>
</feature>
<gene>
    <name evidence="5" type="ORF">QQX98_010982</name>
</gene>
<dbReference type="SUPFAM" id="SSF51735">
    <property type="entry name" value="NAD(P)-binding Rossmann-fold domains"/>
    <property type="match status" value="1"/>
</dbReference>
<dbReference type="Gene3D" id="3.40.50.720">
    <property type="entry name" value="NAD(P)-binding Rossmann-like Domain"/>
    <property type="match status" value="1"/>
</dbReference>
<evidence type="ECO:0000256" key="2">
    <source>
        <dbReference type="ARBA" id="ARBA00022857"/>
    </source>
</evidence>
<sequence length="308" mass="34249">MTTNIPTAFVTAATGAQGMAVARQLRGLGWAVHATARTMDTPAVRELQSHSVEVVAGDWDNEDVLAGALAGCSHLFLNLIPNLATFSSEVPYAKRIIAIAKAAGVKQVVYSSALSVKGLQQRQYYHPDNPVSKAHGWKQEVEALVRAAEFETWTILRGGFFMVNFLAPKVNMMFPDLVRTNTWTTAYTSEVRLPMTDMEDIAKFTVATFQDPARFHQQVIEMASEILSSEEIMQQLGEANGRDMSAAFLSNEEVEAQKATNLFVVVQLMSRDLDKSVNLAEVKSWGIPLGTFREFLKRERKWVKDTYP</sequence>
<evidence type="ECO:0000256" key="1">
    <source>
        <dbReference type="ARBA" id="ARBA00006328"/>
    </source>
</evidence>
<dbReference type="PANTHER" id="PTHR42748">
    <property type="entry name" value="NITROGEN METABOLITE REPRESSION PROTEIN NMRA FAMILY MEMBER"/>
    <property type="match status" value="1"/>
</dbReference>
<dbReference type="Proteomes" id="UP001498476">
    <property type="component" value="Unassembled WGS sequence"/>
</dbReference>
<reference evidence="5 6" key="1">
    <citation type="journal article" date="2025" name="Microbiol. Resour. Announc.">
        <title>Draft genome sequences for Neonectria magnoliae and Neonectria punicea, canker pathogens of Liriodendron tulipifera and Acer saccharum in West Virginia.</title>
        <authorList>
            <person name="Petronek H.M."/>
            <person name="Kasson M.T."/>
            <person name="Metheny A.M."/>
            <person name="Stauder C.M."/>
            <person name="Lovett B."/>
            <person name="Lynch S.C."/>
            <person name="Garnas J.R."/>
            <person name="Kasson L.R."/>
            <person name="Stajich J.E."/>
        </authorList>
    </citation>
    <scope>NUCLEOTIDE SEQUENCE [LARGE SCALE GENOMIC DNA]</scope>
    <source>
        <strain evidence="5 6">NRRL 64653</strain>
    </source>
</reference>
<keyword evidence="2" id="KW-0521">NADP</keyword>
<accession>A0ABR1GNF8</accession>
<dbReference type="EMBL" id="JAZAVJ010000256">
    <property type="protein sequence ID" value="KAK7403248.1"/>
    <property type="molecule type" value="Genomic_DNA"/>
</dbReference>
<comment type="caution">
    <text evidence="5">The sequence shown here is derived from an EMBL/GenBank/DDBJ whole genome shotgun (WGS) entry which is preliminary data.</text>
</comment>
<comment type="similarity">
    <text evidence="1">Belongs to the NmrA-type oxidoreductase family.</text>
</comment>
<evidence type="ECO:0000259" key="4">
    <source>
        <dbReference type="Pfam" id="PF05368"/>
    </source>
</evidence>
<keyword evidence="3" id="KW-0560">Oxidoreductase</keyword>
<dbReference type="InterPro" id="IPR036291">
    <property type="entry name" value="NAD(P)-bd_dom_sf"/>
</dbReference>